<feature type="non-terminal residue" evidence="2">
    <location>
        <position position="709"/>
    </location>
</feature>
<sequence length="709" mass="80486">MSKTKDVIIETSYKTTGVYSRTITDAFTSMELLSSHDSNTFIFSDDRINSTKAEQSNVHERLWSYDSDDATNPESENFSSPENSFCRGRDSSGTENMVEVRHYYNVRRTFCIIPAIEDASKLLNSVSENLTEKDTSGTRPTNGLGILMRNGSANSDILIIDKDRKRGSTHEELVGGKSPTKDRKVVDISTNGEMHKGQNNLIRSDGGDSDAKIVEKIIGHSWKANGQLKYLLISENVREPLWKNEYHLINSDELIQNYWIRVGRFQLESINHPLLQILNFPDYTQTGSLLSNAHVRTSEILSNGNENNAESRSGEVLYEKNINLNTNGKGWKTFGEKNTSIGQDSSDHEVEISLDIKGNGNALSTDVSLNKFDQENSAIDRDSQEYVNHGEATIEDSCQNDNKMKDMVEVIPNFEKVVKSGEIFASQMDSLHINSHMDKTREEYLDNFNISQHEDSQMHIDQYVNADHQETNEPKTSRKTVSSCVGSHQHEMDVEMEIYSPEYEENESTLVGFCQNGHSQITNQKVSKFVSVQSAIVESHCCNLSCEIISRKENHTNTEDHMVLNTDKSGSFNVTSPVSQKSCDKFINESLTAGRLNKESEEKMIGTDDTNERNDAIGDSINKIGREQIEFDFRMFELKPLSFRVDDCKDVDMFVDEVEVDTNWDPYVEYIETIQRDPTTEKLYIVIRWKSGLKTIHWADDANTRCPQK</sequence>
<name>A0A9N9AN09_9GLOM</name>
<evidence type="ECO:0000313" key="2">
    <source>
        <dbReference type="EMBL" id="CAG8536141.1"/>
    </source>
</evidence>
<proteinExistence type="predicted"/>
<gene>
    <name evidence="2" type="ORF">AMORRO_LOCUS4903</name>
</gene>
<reference evidence="2" key="1">
    <citation type="submission" date="2021-06" db="EMBL/GenBank/DDBJ databases">
        <authorList>
            <person name="Kallberg Y."/>
            <person name="Tangrot J."/>
            <person name="Rosling A."/>
        </authorList>
    </citation>
    <scope>NUCLEOTIDE SEQUENCE</scope>
    <source>
        <strain evidence="2">CL551</strain>
    </source>
</reference>
<dbReference type="Gene3D" id="2.40.50.40">
    <property type="match status" value="1"/>
</dbReference>
<dbReference type="EMBL" id="CAJVPV010002799">
    <property type="protein sequence ID" value="CAG8536141.1"/>
    <property type="molecule type" value="Genomic_DNA"/>
</dbReference>
<dbReference type="OrthoDB" id="433924at2759"/>
<comment type="caution">
    <text evidence="2">The sequence shown here is derived from an EMBL/GenBank/DDBJ whole genome shotgun (WGS) entry which is preliminary data.</text>
</comment>
<accession>A0A9N9AN09</accession>
<dbReference type="Proteomes" id="UP000789342">
    <property type="component" value="Unassembled WGS sequence"/>
</dbReference>
<dbReference type="AlphaFoldDB" id="A0A9N9AN09"/>
<protein>
    <submittedName>
        <fullName evidence="2">12689_t:CDS:1</fullName>
    </submittedName>
</protein>
<evidence type="ECO:0000313" key="3">
    <source>
        <dbReference type="Proteomes" id="UP000789342"/>
    </source>
</evidence>
<keyword evidence="3" id="KW-1185">Reference proteome</keyword>
<feature type="region of interest" description="Disordered" evidence="1">
    <location>
        <begin position="67"/>
        <end position="91"/>
    </location>
</feature>
<feature type="compositionally biased region" description="Low complexity" evidence="1">
    <location>
        <begin position="72"/>
        <end position="85"/>
    </location>
</feature>
<evidence type="ECO:0000256" key="1">
    <source>
        <dbReference type="SAM" id="MobiDB-lite"/>
    </source>
</evidence>
<organism evidence="2 3">
    <name type="scientific">Acaulospora morrowiae</name>
    <dbReference type="NCBI Taxonomy" id="94023"/>
    <lineage>
        <taxon>Eukaryota</taxon>
        <taxon>Fungi</taxon>
        <taxon>Fungi incertae sedis</taxon>
        <taxon>Mucoromycota</taxon>
        <taxon>Glomeromycotina</taxon>
        <taxon>Glomeromycetes</taxon>
        <taxon>Diversisporales</taxon>
        <taxon>Acaulosporaceae</taxon>
        <taxon>Acaulospora</taxon>
    </lineage>
</organism>